<name>A0A8J2XWJ1_9BURK</name>
<comment type="similarity">
    <text evidence="1">Belongs to the sigma-70 factor family. ECF subfamily.</text>
</comment>
<dbReference type="Pfam" id="PF04542">
    <property type="entry name" value="Sigma70_r2"/>
    <property type="match status" value="1"/>
</dbReference>
<dbReference type="SUPFAM" id="SSF88946">
    <property type="entry name" value="Sigma2 domain of RNA polymerase sigma factors"/>
    <property type="match status" value="1"/>
</dbReference>
<dbReference type="SUPFAM" id="SSF88659">
    <property type="entry name" value="Sigma3 and sigma4 domains of RNA polymerase sigma factors"/>
    <property type="match status" value="1"/>
</dbReference>
<evidence type="ECO:0000256" key="5">
    <source>
        <dbReference type="ARBA" id="ARBA00023163"/>
    </source>
</evidence>
<evidence type="ECO:0000259" key="6">
    <source>
        <dbReference type="Pfam" id="PF04542"/>
    </source>
</evidence>
<dbReference type="InterPro" id="IPR013324">
    <property type="entry name" value="RNA_pol_sigma_r3/r4-like"/>
</dbReference>
<evidence type="ECO:0000256" key="2">
    <source>
        <dbReference type="ARBA" id="ARBA00023015"/>
    </source>
</evidence>
<dbReference type="GO" id="GO:0003677">
    <property type="term" value="F:DNA binding"/>
    <property type="evidence" value="ECO:0007669"/>
    <property type="project" value="UniProtKB-KW"/>
</dbReference>
<protein>
    <recommendedName>
        <fullName evidence="10">RNA polymerase subunit sigma-70</fullName>
    </recommendedName>
</protein>
<evidence type="ECO:0000259" key="7">
    <source>
        <dbReference type="Pfam" id="PF08281"/>
    </source>
</evidence>
<dbReference type="EMBL" id="BMCG01000001">
    <property type="protein sequence ID" value="GGB95522.1"/>
    <property type="molecule type" value="Genomic_DNA"/>
</dbReference>
<reference evidence="8" key="2">
    <citation type="submission" date="2020-09" db="EMBL/GenBank/DDBJ databases">
        <authorList>
            <person name="Sun Q."/>
            <person name="Sedlacek I."/>
        </authorList>
    </citation>
    <scope>NUCLEOTIDE SEQUENCE</scope>
    <source>
        <strain evidence="8">CCM 7086</strain>
    </source>
</reference>
<comment type="caution">
    <text evidence="8">The sequence shown here is derived from an EMBL/GenBank/DDBJ whole genome shotgun (WGS) entry which is preliminary data.</text>
</comment>
<evidence type="ECO:0008006" key="10">
    <source>
        <dbReference type="Google" id="ProtNLM"/>
    </source>
</evidence>
<dbReference type="Proteomes" id="UP000620266">
    <property type="component" value="Unassembled WGS sequence"/>
</dbReference>
<dbReference type="GO" id="GO:0016987">
    <property type="term" value="F:sigma factor activity"/>
    <property type="evidence" value="ECO:0007669"/>
    <property type="project" value="UniProtKB-KW"/>
</dbReference>
<evidence type="ECO:0000256" key="4">
    <source>
        <dbReference type="ARBA" id="ARBA00023125"/>
    </source>
</evidence>
<keyword evidence="4" id="KW-0238">DNA-binding</keyword>
<feature type="domain" description="RNA polymerase sigma factor 70 region 4 type 2" evidence="7">
    <location>
        <begin position="111"/>
        <end position="159"/>
    </location>
</feature>
<dbReference type="InterPro" id="IPR014284">
    <property type="entry name" value="RNA_pol_sigma-70_dom"/>
</dbReference>
<dbReference type="InterPro" id="IPR013249">
    <property type="entry name" value="RNA_pol_sigma70_r4_t2"/>
</dbReference>
<evidence type="ECO:0000313" key="8">
    <source>
        <dbReference type="EMBL" id="GGB95522.1"/>
    </source>
</evidence>
<dbReference type="InterPro" id="IPR036388">
    <property type="entry name" value="WH-like_DNA-bd_sf"/>
</dbReference>
<dbReference type="Gene3D" id="1.10.1740.10">
    <property type="match status" value="1"/>
</dbReference>
<keyword evidence="9" id="KW-1185">Reference proteome</keyword>
<evidence type="ECO:0000313" key="9">
    <source>
        <dbReference type="Proteomes" id="UP000620266"/>
    </source>
</evidence>
<dbReference type="InterPro" id="IPR007627">
    <property type="entry name" value="RNA_pol_sigma70_r2"/>
</dbReference>
<dbReference type="RefSeq" id="WP_188394216.1">
    <property type="nucleotide sequence ID" value="NZ_BMCG01000001.1"/>
</dbReference>
<gene>
    <name evidence="8" type="primary">fecI</name>
    <name evidence="8" type="ORF">GCM10007205_00930</name>
</gene>
<dbReference type="InterPro" id="IPR039425">
    <property type="entry name" value="RNA_pol_sigma-70-like"/>
</dbReference>
<reference evidence="8" key="1">
    <citation type="journal article" date="2014" name="Int. J. Syst. Evol. Microbiol.">
        <title>Complete genome sequence of Corynebacterium casei LMG S-19264T (=DSM 44701T), isolated from a smear-ripened cheese.</title>
        <authorList>
            <consortium name="US DOE Joint Genome Institute (JGI-PGF)"/>
            <person name="Walter F."/>
            <person name="Albersmeier A."/>
            <person name="Kalinowski J."/>
            <person name="Ruckert C."/>
        </authorList>
    </citation>
    <scope>NUCLEOTIDE SEQUENCE</scope>
    <source>
        <strain evidence="8">CCM 7086</strain>
    </source>
</reference>
<feature type="domain" description="RNA polymerase sigma-70 region 2" evidence="6">
    <location>
        <begin position="19"/>
        <end position="79"/>
    </location>
</feature>
<dbReference type="NCBIfam" id="TIGR02937">
    <property type="entry name" value="sigma70-ECF"/>
    <property type="match status" value="1"/>
</dbReference>
<evidence type="ECO:0000256" key="3">
    <source>
        <dbReference type="ARBA" id="ARBA00023082"/>
    </source>
</evidence>
<proteinExistence type="inferred from homology"/>
<dbReference type="PANTHER" id="PTHR43133">
    <property type="entry name" value="RNA POLYMERASE ECF-TYPE SIGMA FACTO"/>
    <property type="match status" value="1"/>
</dbReference>
<dbReference type="GO" id="GO:0006352">
    <property type="term" value="P:DNA-templated transcription initiation"/>
    <property type="evidence" value="ECO:0007669"/>
    <property type="project" value="InterPro"/>
</dbReference>
<dbReference type="AlphaFoldDB" id="A0A8J2XWJ1"/>
<organism evidence="8 9">
    <name type="scientific">Oxalicibacterium flavum</name>
    <dbReference type="NCBI Taxonomy" id="179467"/>
    <lineage>
        <taxon>Bacteria</taxon>
        <taxon>Pseudomonadati</taxon>
        <taxon>Pseudomonadota</taxon>
        <taxon>Betaproteobacteria</taxon>
        <taxon>Burkholderiales</taxon>
        <taxon>Oxalobacteraceae</taxon>
        <taxon>Oxalicibacterium</taxon>
    </lineage>
</organism>
<accession>A0A8J2XWJ1</accession>
<sequence>MSDSIVTTLREFLVGRYDELRHRLTLHLGSADLANEALQETWLRLESGKEPTEPVKYPLSYLMRMAINTALDRIRAERRYMSGEEVDQVLLGLVDPIPGPAATVEARYEADRLAALIEKMPARRRHILILVRVDEWSRQDVAERLGISLSLVDRELKRAHEYLVEQMR</sequence>
<keyword evidence="2" id="KW-0805">Transcription regulation</keyword>
<keyword evidence="3" id="KW-0731">Sigma factor</keyword>
<keyword evidence="5" id="KW-0804">Transcription</keyword>
<dbReference type="Gene3D" id="1.10.10.10">
    <property type="entry name" value="Winged helix-like DNA-binding domain superfamily/Winged helix DNA-binding domain"/>
    <property type="match status" value="1"/>
</dbReference>
<dbReference type="Pfam" id="PF08281">
    <property type="entry name" value="Sigma70_r4_2"/>
    <property type="match status" value="1"/>
</dbReference>
<dbReference type="InterPro" id="IPR013325">
    <property type="entry name" value="RNA_pol_sigma_r2"/>
</dbReference>
<evidence type="ECO:0000256" key="1">
    <source>
        <dbReference type="ARBA" id="ARBA00010641"/>
    </source>
</evidence>
<dbReference type="PANTHER" id="PTHR43133:SF8">
    <property type="entry name" value="RNA POLYMERASE SIGMA FACTOR HI_1459-RELATED"/>
    <property type="match status" value="1"/>
</dbReference>